<feature type="region of interest" description="Disordered" evidence="1">
    <location>
        <begin position="227"/>
        <end position="276"/>
    </location>
</feature>
<dbReference type="EMBL" id="VTAV01000028">
    <property type="protein sequence ID" value="TYR31211.1"/>
    <property type="molecule type" value="Genomic_DNA"/>
</dbReference>
<dbReference type="Proteomes" id="UP000322362">
    <property type="component" value="Unassembled WGS sequence"/>
</dbReference>
<keyword evidence="2" id="KW-0812">Transmembrane</keyword>
<comment type="caution">
    <text evidence="4">The sequence shown here is derived from an EMBL/GenBank/DDBJ whole genome shotgun (WGS) entry which is preliminary data.</text>
</comment>
<evidence type="ECO:0000256" key="1">
    <source>
        <dbReference type="SAM" id="MobiDB-lite"/>
    </source>
</evidence>
<protein>
    <submittedName>
        <fullName evidence="4">DUF4296 domain-containing protein</fullName>
    </submittedName>
</protein>
<evidence type="ECO:0000256" key="2">
    <source>
        <dbReference type="SAM" id="Phobius"/>
    </source>
</evidence>
<organism evidence="4 5">
    <name type="scientific">Sphingobacterium phlebotomi</name>
    <dbReference type="NCBI Taxonomy" id="2605433"/>
    <lineage>
        <taxon>Bacteria</taxon>
        <taxon>Pseudomonadati</taxon>
        <taxon>Bacteroidota</taxon>
        <taxon>Sphingobacteriia</taxon>
        <taxon>Sphingobacteriales</taxon>
        <taxon>Sphingobacteriaceae</taxon>
        <taxon>Sphingobacterium</taxon>
    </lineage>
</organism>
<accession>A0A5D4GQW4</accession>
<name>A0A5D4GQW4_9SPHI</name>
<reference evidence="4 5" key="1">
    <citation type="submission" date="2019-08" db="EMBL/GenBank/DDBJ databases">
        <title>Phlebobacter frassis gen. nov. sp. nov., a new member of family Sphingobacteriaceae isolated from sand fly rearing media.</title>
        <authorList>
            <person name="Kakumanu M.L."/>
            <person name="Marayati B.F."/>
            <person name="Wada-Katsumata A."/>
            <person name="Wasserberg G."/>
            <person name="Schal C."/>
            <person name="Apperson C.S."/>
            <person name="Ponnusamy L."/>
        </authorList>
    </citation>
    <scope>NUCLEOTIDE SEQUENCE [LARGE SCALE GENOMIC DNA]</scope>
    <source>
        <strain evidence="4 5">SSI9</strain>
    </source>
</reference>
<feature type="domain" description="DUF4296" evidence="3">
    <location>
        <begin position="74"/>
        <end position="156"/>
    </location>
</feature>
<proteinExistence type="predicted"/>
<dbReference type="Pfam" id="PF14129">
    <property type="entry name" value="DUF4296"/>
    <property type="match status" value="1"/>
</dbReference>
<keyword evidence="5" id="KW-1185">Reference proteome</keyword>
<sequence length="276" mass="31454">MISSLDFVLETATRVTPIGLRSTCKDSIFAAILILEVVIIMPFCNFVQTYEMQRLILIILSSFFLMISCNRSKPKGTLSEKTMVDLMTDVHLVDGYLNTLPVDSTRKVIDGLYDEVFEKYGIDSVKFKENIAYYLGNPIVSKELYAEVTKKLNAYEDDYRRTDSLKNARVSDSIRVVQRFERLKEAARRLILEVDVDTIPLTYRVHQKDFMDGAGLYAIQTYQPTIQPSAPEKPVADESNGETTKKLQVDSVPRRIRPNPIRNTTPQKVEATPLEN</sequence>
<feature type="transmembrane region" description="Helical" evidence="2">
    <location>
        <begin position="28"/>
        <end position="48"/>
    </location>
</feature>
<evidence type="ECO:0000313" key="4">
    <source>
        <dbReference type="EMBL" id="TYR31211.1"/>
    </source>
</evidence>
<dbReference type="AlphaFoldDB" id="A0A5D4GQW4"/>
<dbReference type="InterPro" id="IPR025381">
    <property type="entry name" value="DUF4296"/>
</dbReference>
<gene>
    <name evidence="4" type="ORF">FXV77_21410</name>
</gene>
<evidence type="ECO:0000313" key="5">
    <source>
        <dbReference type="Proteomes" id="UP000322362"/>
    </source>
</evidence>
<keyword evidence="2" id="KW-1133">Transmembrane helix</keyword>
<keyword evidence="2" id="KW-0472">Membrane</keyword>
<evidence type="ECO:0000259" key="3">
    <source>
        <dbReference type="Pfam" id="PF14129"/>
    </source>
</evidence>